<evidence type="ECO:0000256" key="3">
    <source>
        <dbReference type="ARBA" id="ARBA00022475"/>
    </source>
</evidence>
<comment type="similarity">
    <text evidence="8">Belongs to the exbB/tolQ family.</text>
</comment>
<keyword evidence="2 8" id="KW-0813">Transport</keyword>
<dbReference type="Proteomes" id="UP001205919">
    <property type="component" value="Unassembled WGS sequence"/>
</dbReference>
<evidence type="ECO:0000256" key="9">
    <source>
        <dbReference type="SAM" id="Phobius"/>
    </source>
</evidence>
<evidence type="ECO:0000256" key="6">
    <source>
        <dbReference type="ARBA" id="ARBA00022989"/>
    </source>
</evidence>
<dbReference type="AlphaFoldDB" id="A0AAW5K559"/>
<reference evidence="11 12" key="1">
    <citation type="submission" date="2022-06" db="EMBL/GenBank/DDBJ databases">
        <title>Isolation of gut microbiota from human fecal samples.</title>
        <authorList>
            <person name="Pamer E.G."/>
            <person name="Barat B."/>
            <person name="Waligurski E."/>
            <person name="Medina S."/>
            <person name="Paddock L."/>
            <person name="Mostad J."/>
        </authorList>
    </citation>
    <scope>NUCLEOTIDE SEQUENCE [LARGE SCALE GENOMIC DNA]</scope>
    <source>
        <strain evidence="11 12">DFI.9.90</strain>
    </source>
</reference>
<name>A0AAW5K559_9BACT</name>
<comment type="subcellular location">
    <subcellularLocation>
        <location evidence="1">Cell membrane</location>
        <topology evidence="1">Multi-pass membrane protein</topology>
    </subcellularLocation>
    <subcellularLocation>
        <location evidence="8">Membrane</location>
        <topology evidence="8">Multi-pass membrane protein</topology>
    </subcellularLocation>
</comment>
<evidence type="ECO:0000256" key="8">
    <source>
        <dbReference type="RuleBase" id="RU004057"/>
    </source>
</evidence>
<evidence type="ECO:0000256" key="4">
    <source>
        <dbReference type="ARBA" id="ARBA00022692"/>
    </source>
</evidence>
<dbReference type="EMBL" id="JANFYT010000013">
    <property type="protein sequence ID" value="MCQ4814300.1"/>
    <property type="molecule type" value="Genomic_DNA"/>
</dbReference>
<protein>
    <submittedName>
        <fullName evidence="11">MotA/TolQ/ExbB proton channel family protein</fullName>
    </submittedName>
</protein>
<feature type="transmembrane region" description="Helical" evidence="9">
    <location>
        <begin position="12"/>
        <end position="32"/>
    </location>
</feature>
<keyword evidence="4 9" id="KW-0812">Transmembrane</keyword>
<keyword evidence="5 8" id="KW-0653">Protein transport</keyword>
<evidence type="ECO:0000313" key="12">
    <source>
        <dbReference type="Proteomes" id="UP001205919"/>
    </source>
</evidence>
<dbReference type="PANTHER" id="PTHR30625:SF15">
    <property type="entry name" value="BIOPOLYMER TRANSPORT PROTEIN EXBB"/>
    <property type="match status" value="1"/>
</dbReference>
<evidence type="ECO:0000256" key="5">
    <source>
        <dbReference type="ARBA" id="ARBA00022927"/>
    </source>
</evidence>
<accession>A0AAW5K559</accession>
<gene>
    <name evidence="11" type="ORF">NE630_07630</name>
</gene>
<feature type="domain" description="MotA/TolQ/ExbB proton channel" evidence="10">
    <location>
        <begin position="67"/>
        <end position="185"/>
    </location>
</feature>
<dbReference type="InterPro" id="IPR050790">
    <property type="entry name" value="ExbB/TolQ_transport"/>
</dbReference>
<feature type="transmembrane region" description="Helical" evidence="9">
    <location>
        <begin position="107"/>
        <end position="130"/>
    </location>
</feature>
<evidence type="ECO:0000256" key="1">
    <source>
        <dbReference type="ARBA" id="ARBA00004651"/>
    </source>
</evidence>
<evidence type="ECO:0000259" key="10">
    <source>
        <dbReference type="Pfam" id="PF01618"/>
    </source>
</evidence>
<dbReference type="GO" id="GO:0017038">
    <property type="term" value="P:protein import"/>
    <property type="evidence" value="ECO:0007669"/>
    <property type="project" value="TreeGrafter"/>
</dbReference>
<dbReference type="PANTHER" id="PTHR30625">
    <property type="entry name" value="PROTEIN TOLQ"/>
    <property type="match status" value="1"/>
</dbReference>
<dbReference type="Pfam" id="PF01618">
    <property type="entry name" value="MotA_ExbB"/>
    <property type="match status" value="1"/>
</dbReference>
<keyword evidence="3" id="KW-1003">Cell membrane</keyword>
<dbReference type="RefSeq" id="WP_008710086.1">
    <property type="nucleotide sequence ID" value="NZ_CABKQM010000005.1"/>
</dbReference>
<evidence type="ECO:0000313" key="11">
    <source>
        <dbReference type="EMBL" id="MCQ4814300.1"/>
    </source>
</evidence>
<keyword evidence="7 9" id="KW-0472">Membrane</keyword>
<evidence type="ECO:0000256" key="7">
    <source>
        <dbReference type="ARBA" id="ARBA00023136"/>
    </source>
</evidence>
<comment type="caution">
    <text evidence="11">The sequence shown here is derived from an EMBL/GenBank/DDBJ whole genome shotgun (WGS) entry which is preliminary data.</text>
</comment>
<sequence length="210" mass="23254">MLEYMNQGGSIMWIIGALSLIAAAIAVERVIFFHKASVNPEKLETAFGKAMSEGDLKEAWRVAESSDSSMNRLFKVTLAHWDISTEDMKLLTEQQVRREIYRWEKHIYVLEMIGKIAPLLGLLGTVLGMVEMFQSLHVGGQINAATVTGGIWKALFTTVAGLTVAIPTIFVYGLLNSRIDNEDETLRRGADFLLREHIAAGGDKNVGTQK</sequence>
<proteinExistence type="inferred from homology"/>
<evidence type="ECO:0000256" key="2">
    <source>
        <dbReference type="ARBA" id="ARBA00022448"/>
    </source>
</evidence>
<organism evidence="11 12">
    <name type="scientific">Cloacibacillus evryensis</name>
    <dbReference type="NCBI Taxonomy" id="508460"/>
    <lineage>
        <taxon>Bacteria</taxon>
        <taxon>Thermotogati</taxon>
        <taxon>Synergistota</taxon>
        <taxon>Synergistia</taxon>
        <taxon>Synergistales</taxon>
        <taxon>Synergistaceae</taxon>
        <taxon>Cloacibacillus</taxon>
    </lineage>
</organism>
<keyword evidence="6 9" id="KW-1133">Transmembrane helix</keyword>
<feature type="transmembrane region" description="Helical" evidence="9">
    <location>
        <begin position="150"/>
        <end position="175"/>
    </location>
</feature>
<dbReference type="GeneID" id="95757331"/>
<dbReference type="InterPro" id="IPR002898">
    <property type="entry name" value="MotA_ExbB_proton_chnl"/>
</dbReference>
<keyword evidence="12" id="KW-1185">Reference proteome</keyword>
<dbReference type="GO" id="GO:0005886">
    <property type="term" value="C:plasma membrane"/>
    <property type="evidence" value="ECO:0007669"/>
    <property type="project" value="UniProtKB-SubCell"/>
</dbReference>